<keyword evidence="2" id="KW-1185">Reference proteome</keyword>
<dbReference type="EMBL" id="BPUR01000031">
    <property type="protein sequence ID" value="GJH21763.1"/>
    <property type="molecule type" value="Genomic_DNA"/>
</dbReference>
<organism evidence="1 2">
    <name type="scientific">Caballeronia novacaledonica</name>
    <dbReference type="NCBI Taxonomy" id="1544861"/>
    <lineage>
        <taxon>Bacteria</taxon>
        <taxon>Pseudomonadati</taxon>
        <taxon>Pseudomonadota</taxon>
        <taxon>Betaproteobacteria</taxon>
        <taxon>Burkholderiales</taxon>
        <taxon>Burkholderiaceae</taxon>
        <taxon>Caballeronia</taxon>
    </lineage>
</organism>
<sequence>MLSCILLVDPLSVARLTFVDHAGERIDKLNSLAAVVAAKEKPMPARSIASLSLSFGLVSIPVKLYSATESASDVRFNLLGPDGSRVKQQYVSETTGKVVERASMQKGYQFERDKYVVFTADELKALEESASHVVEIVSFVPEKSVDPVFYDKAYFIAPDKRGGKPYSLLQEALARTGRCALAKWSYKGRTRIVQVRPAEDGMVFQQLLFADEVRSLRELNIEHVSVSDSELKLAIQIIEQGAEDNYDASAYEDEEKKRILAAIDRKIEGKEIVAPEAPEAEEGGEVIDLMEALRASLAKTSAKATKSAATKRKTAAKPVEEVAEVVSVPKTRKPAARAPKVAATEAPAKVRARK</sequence>
<gene>
    <name evidence="1" type="ORF">CBA19CS22_34495</name>
</gene>
<evidence type="ECO:0000313" key="1">
    <source>
        <dbReference type="EMBL" id="GJH21763.1"/>
    </source>
</evidence>
<protein>
    <submittedName>
        <fullName evidence="1">Ku protein</fullName>
    </submittedName>
</protein>
<dbReference type="Proteomes" id="UP001055013">
    <property type="component" value="Unassembled WGS sequence"/>
</dbReference>
<accession>A0ACB5R3B9</accession>
<reference evidence="1" key="1">
    <citation type="submission" date="2021-09" db="EMBL/GenBank/DDBJ databases">
        <title>Isolation and characterization of 3-chlorobenzoate degrading bacteria from soils in Shizuoka.</title>
        <authorList>
            <person name="Ifat A."/>
            <person name="Ogawa N."/>
            <person name="Kimbara K."/>
            <person name="Moriuchi R."/>
            <person name="Dohra H."/>
            <person name="Shintani M."/>
        </authorList>
    </citation>
    <scope>NUCLEOTIDE SEQUENCE</scope>
    <source>
        <strain evidence="1">19CS2-2</strain>
    </source>
</reference>
<proteinExistence type="predicted"/>
<comment type="caution">
    <text evidence="1">The sequence shown here is derived from an EMBL/GenBank/DDBJ whole genome shotgun (WGS) entry which is preliminary data.</text>
</comment>
<name>A0ACB5R3B9_9BURK</name>
<evidence type="ECO:0000313" key="2">
    <source>
        <dbReference type="Proteomes" id="UP001055013"/>
    </source>
</evidence>